<dbReference type="Proteomes" id="UP000195273">
    <property type="component" value="Chromosome"/>
</dbReference>
<proteinExistence type="predicted"/>
<dbReference type="STRING" id="1122181.GCA_000382265_02439"/>
<dbReference type="RefSeq" id="WP_087208021.1">
    <property type="nucleotide sequence ID" value="NZ_CP021431.1"/>
</dbReference>
<dbReference type="AlphaFoldDB" id="A0A1Y0ECM8"/>
<evidence type="ECO:0000313" key="1">
    <source>
        <dbReference type="EMBL" id="ARU01323.1"/>
    </source>
</evidence>
<protein>
    <submittedName>
        <fullName evidence="1">Uncharacterized protein</fullName>
    </submittedName>
</protein>
<organism evidence="1 2">
    <name type="scientific">Yoonia vestfoldensis</name>
    <dbReference type="NCBI Taxonomy" id="245188"/>
    <lineage>
        <taxon>Bacteria</taxon>
        <taxon>Pseudomonadati</taxon>
        <taxon>Pseudomonadota</taxon>
        <taxon>Alphaproteobacteria</taxon>
        <taxon>Rhodobacterales</taxon>
        <taxon>Paracoccaceae</taxon>
        <taxon>Yoonia</taxon>
    </lineage>
</organism>
<keyword evidence="2" id="KW-1185">Reference proteome</keyword>
<dbReference type="EMBL" id="CP021431">
    <property type="protein sequence ID" value="ARU01323.1"/>
    <property type="molecule type" value="Genomic_DNA"/>
</dbReference>
<accession>A0A1Y0ECM8</accession>
<sequence>MQIAFHIGAHCTDEDRLLKSVLKNAQILAQQGIAVPGPGKYRSLIREAIHGLAGNDLHPDTRDILLETITDTQTPRRLVLSNENFLCVPNRIYEHGVFYPQAETKTRGLHRLFPEDEISLFMAIRNPAGFLQDSLARIQQTRIDANLGVLDPEEIRWSDVIRRIKQGAPDTLLTLWCNEDSPLIWDQLIRRLSGIDPQSPITGGTDLLASLLDPEGMAILSDSLAKAPFDSDADRHDMIAAIWSEHARPDVVDQDIELPELDAASVAHLTALYEQDLAVIDAMPGVELLLPFR</sequence>
<evidence type="ECO:0000313" key="2">
    <source>
        <dbReference type="Proteomes" id="UP000195273"/>
    </source>
</evidence>
<dbReference type="OrthoDB" id="7816979at2"/>
<name>A0A1Y0ECM8_9RHOB</name>
<reference evidence="1 2" key="1">
    <citation type="submission" date="2017-05" db="EMBL/GenBank/DDBJ databases">
        <title>Genome Sequence of Loktanella vestfoldensis Strain SMR4r Isolated from a Culture of the Diatom Skeletonema marinoi.</title>
        <authorList>
            <person name="Topel M."/>
            <person name="Pinder M.I.M."/>
            <person name="Johansson O.N."/>
            <person name="Kourtchenko O."/>
            <person name="Godhe A."/>
            <person name="Clarke A.K."/>
        </authorList>
    </citation>
    <scope>NUCLEOTIDE SEQUENCE [LARGE SCALE GENOMIC DNA]</scope>
    <source>
        <strain evidence="1 2">SMR4r</strain>
    </source>
</reference>
<dbReference type="KEGG" id="lvs:LOKVESSMR4R_02012"/>
<gene>
    <name evidence="1" type="ORF">LOKVESSMR4R_02012</name>
</gene>